<gene>
    <name evidence="2" type="ORF">CLO192961_LOCUS421990</name>
</gene>
<organism evidence="2 3">
    <name type="scientific">Bionectria ochroleuca</name>
    <name type="common">Gliocladium roseum</name>
    <dbReference type="NCBI Taxonomy" id="29856"/>
    <lineage>
        <taxon>Eukaryota</taxon>
        <taxon>Fungi</taxon>
        <taxon>Dikarya</taxon>
        <taxon>Ascomycota</taxon>
        <taxon>Pezizomycotina</taxon>
        <taxon>Sordariomycetes</taxon>
        <taxon>Hypocreomycetidae</taxon>
        <taxon>Hypocreales</taxon>
        <taxon>Bionectriaceae</taxon>
        <taxon>Clonostachys</taxon>
    </lineage>
</organism>
<accession>A0ABY6UVZ1</accession>
<feature type="compositionally biased region" description="Low complexity" evidence="1">
    <location>
        <begin position="103"/>
        <end position="131"/>
    </location>
</feature>
<evidence type="ECO:0000313" key="2">
    <source>
        <dbReference type="EMBL" id="VUC35586.1"/>
    </source>
</evidence>
<dbReference type="Proteomes" id="UP000766486">
    <property type="component" value="Unassembled WGS sequence"/>
</dbReference>
<feature type="compositionally biased region" description="Basic and acidic residues" evidence="1">
    <location>
        <begin position="231"/>
        <end position="241"/>
    </location>
</feature>
<proteinExistence type="predicted"/>
<feature type="region of interest" description="Disordered" evidence="1">
    <location>
        <begin position="103"/>
        <end position="153"/>
    </location>
</feature>
<comment type="caution">
    <text evidence="2">The sequence shown here is derived from an EMBL/GenBank/DDBJ whole genome shotgun (WGS) entry which is preliminary data.</text>
</comment>
<evidence type="ECO:0000256" key="1">
    <source>
        <dbReference type="SAM" id="MobiDB-lite"/>
    </source>
</evidence>
<protein>
    <submittedName>
        <fullName evidence="2">Uncharacterized protein</fullName>
    </submittedName>
</protein>
<feature type="region of interest" description="Disordered" evidence="1">
    <location>
        <begin position="192"/>
        <end position="212"/>
    </location>
</feature>
<feature type="region of interest" description="Disordered" evidence="1">
    <location>
        <begin position="231"/>
        <end position="253"/>
    </location>
</feature>
<sequence length="388" mass="43741">MSTALWDPANLLQISYETHVPGAPIFCVGESRSRLDNPRCRYTIPEPDYSRIRTTLVHLASKDPEDVEREALHTLAFLCLCDGYHKPQAKDVTDRWVRIVGQAAAQQQQQRKGHSRGSSSASMSDWWDPSSELFPRPSNTQQGRGQVAGSSKKLEEELAAATAELKECKAKADKEVESLQGELSSLRNLLTEAKERESESSAGTSAVKGERDKLVDGMQKLRNELLEANKERQRLETDNSHLKAKNSSTGEELHRVRKDLVVATERAQHLESECSRVNEELSAVRAEAMDLGKKNSLILNAIRAMEAERDAARDDHRKVAIELAEQKRLFTALQHEFQSLQLVKSGHQQGNAVSWHRRLLAWISKFRMHAVLLLSLSIIELSRRELTR</sequence>
<keyword evidence="3" id="KW-1185">Reference proteome</keyword>
<evidence type="ECO:0000313" key="3">
    <source>
        <dbReference type="Proteomes" id="UP000766486"/>
    </source>
</evidence>
<dbReference type="EMBL" id="CABFNS010000915">
    <property type="protein sequence ID" value="VUC35586.1"/>
    <property type="molecule type" value="Genomic_DNA"/>
</dbReference>
<reference evidence="2 3" key="1">
    <citation type="submission" date="2019-06" db="EMBL/GenBank/DDBJ databases">
        <authorList>
            <person name="Broberg M."/>
        </authorList>
    </citation>
    <scope>NUCLEOTIDE SEQUENCE [LARGE SCALE GENOMIC DNA]</scope>
</reference>
<name>A0ABY6UVZ1_BIOOC</name>